<dbReference type="Proteomes" id="UP000194161">
    <property type="component" value="Chromosome"/>
</dbReference>
<evidence type="ECO:0000256" key="2">
    <source>
        <dbReference type="ARBA" id="ARBA00022670"/>
    </source>
</evidence>
<gene>
    <name evidence="5" type="ORF">CAL15_21410</name>
</gene>
<dbReference type="InterPro" id="IPR029062">
    <property type="entry name" value="Class_I_gatase-like"/>
</dbReference>
<dbReference type="KEGG" id="bgm:CAL15_21410"/>
<keyword evidence="6" id="KW-1185">Reference proteome</keyword>
<evidence type="ECO:0000256" key="3">
    <source>
        <dbReference type="ARBA" id="ARBA00022801"/>
    </source>
</evidence>
<dbReference type="GO" id="GO:0008236">
    <property type="term" value="F:serine-type peptidase activity"/>
    <property type="evidence" value="ECO:0007669"/>
    <property type="project" value="UniProtKB-KW"/>
</dbReference>
<accession>A0A1W6ZHR9</accession>
<evidence type="ECO:0000256" key="1">
    <source>
        <dbReference type="ARBA" id="ARBA00006534"/>
    </source>
</evidence>
<dbReference type="AlphaFoldDB" id="A0A1W6ZHR9"/>
<reference evidence="5 6" key="1">
    <citation type="submission" date="2017-05" db="EMBL/GenBank/DDBJ databases">
        <title>Complete and WGS of Bordetella genogroups.</title>
        <authorList>
            <person name="Spilker T."/>
            <person name="LiPuma J."/>
        </authorList>
    </citation>
    <scope>NUCLEOTIDE SEQUENCE [LARGE SCALE GENOMIC DNA]</scope>
    <source>
        <strain evidence="5 6">AU7206</strain>
    </source>
</reference>
<dbReference type="Gene3D" id="3.40.50.880">
    <property type="match status" value="1"/>
</dbReference>
<organism evidence="5 6">
    <name type="scientific">Bordetella genomosp. 13</name>
    <dbReference type="NCBI Taxonomy" id="463040"/>
    <lineage>
        <taxon>Bacteria</taxon>
        <taxon>Pseudomonadati</taxon>
        <taxon>Pseudomonadota</taxon>
        <taxon>Betaproteobacteria</taxon>
        <taxon>Burkholderiales</taxon>
        <taxon>Alcaligenaceae</taxon>
        <taxon>Bordetella</taxon>
    </lineage>
</organism>
<comment type="similarity">
    <text evidence="1">Belongs to the peptidase S51 family.</text>
</comment>
<name>A0A1W6ZHR9_9BORD</name>
<dbReference type="STRING" id="463040.CAL15_21410"/>
<keyword evidence="2" id="KW-0645">Protease</keyword>
<dbReference type="OrthoDB" id="3373764at2"/>
<dbReference type="EMBL" id="CP021111">
    <property type="protein sequence ID" value="ARP96700.1"/>
    <property type="molecule type" value="Genomic_DNA"/>
</dbReference>
<dbReference type="SUPFAM" id="SSF52317">
    <property type="entry name" value="Class I glutamine amidotransferase-like"/>
    <property type="match status" value="1"/>
</dbReference>
<dbReference type="NCBIfam" id="NF003642">
    <property type="entry name" value="PRK05282.1"/>
    <property type="match status" value="1"/>
</dbReference>
<dbReference type="RefSeq" id="WP_086080346.1">
    <property type="nucleotide sequence ID" value="NZ_CP021111.1"/>
</dbReference>
<keyword evidence="3" id="KW-0378">Hydrolase</keyword>
<dbReference type="PANTHER" id="PTHR20842">
    <property type="entry name" value="PROTEASE S51 ALPHA-ASPARTYL DIPEPTIDASE"/>
    <property type="match status" value="1"/>
</dbReference>
<evidence type="ECO:0000313" key="6">
    <source>
        <dbReference type="Proteomes" id="UP000194161"/>
    </source>
</evidence>
<proteinExistence type="inferred from homology"/>
<evidence type="ECO:0000313" key="5">
    <source>
        <dbReference type="EMBL" id="ARP96700.1"/>
    </source>
</evidence>
<dbReference type="Pfam" id="PF03575">
    <property type="entry name" value="Peptidase_S51"/>
    <property type="match status" value="1"/>
</dbReference>
<keyword evidence="4" id="KW-0720">Serine protease</keyword>
<dbReference type="InterPro" id="IPR005320">
    <property type="entry name" value="Peptidase_S51"/>
</dbReference>
<protein>
    <submittedName>
        <fullName evidence="5">Dipeptidase E</fullName>
    </submittedName>
</protein>
<dbReference type="PANTHER" id="PTHR20842:SF0">
    <property type="entry name" value="ALPHA-ASPARTYL DIPEPTIDASE"/>
    <property type="match status" value="1"/>
</dbReference>
<dbReference type="CDD" id="cd03146">
    <property type="entry name" value="GAT1_Peptidase_E"/>
    <property type="match status" value="1"/>
</dbReference>
<sequence>MNLLLLSNSSSEAGYLVHALPAIRELGQALPADASAVFVPFAGVTRDWDDYATLVGDALADLGWNIQPLHRAEDPVAALEAASVIIVGGGNTFNLLRELRRRELMPLMARRVREGASYLGWSAGSNLACPTICTTNDMPIVDPGSFDALALVPFQINPHYTNAHPPGHRGETRMQRLAEFCAASPAMPVLGLPEGTGLRVRDDGMELVGPHDATLFLGRREPAVLRPGKVEVSA</sequence>
<dbReference type="GO" id="GO:0006508">
    <property type="term" value="P:proteolysis"/>
    <property type="evidence" value="ECO:0007669"/>
    <property type="project" value="UniProtKB-KW"/>
</dbReference>
<evidence type="ECO:0000256" key="4">
    <source>
        <dbReference type="ARBA" id="ARBA00022825"/>
    </source>
</evidence>